<dbReference type="SUPFAM" id="SSF53756">
    <property type="entry name" value="UDP-Glycosyltransferase/glycogen phosphorylase"/>
    <property type="match status" value="1"/>
</dbReference>
<dbReference type="GO" id="GO:0016906">
    <property type="term" value="F:sterol 3-beta-glucosyltransferase activity"/>
    <property type="evidence" value="ECO:0007669"/>
    <property type="project" value="UniProtKB-ARBA"/>
</dbReference>
<comment type="caution">
    <text evidence="3">The sequence shown here is derived from an EMBL/GenBank/DDBJ whole genome shotgun (WGS) entry which is preliminary data.</text>
</comment>
<keyword evidence="1" id="KW-0808">Transferase</keyword>
<evidence type="ECO:0000259" key="2">
    <source>
        <dbReference type="Pfam" id="PF03033"/>
    </source>
</evidence>
<dbReference type="AlphaFoldDB" id="A0A8H4QPE4"/>
<dbReference type="InterPro" id="IPR004276">
    <property type="entry name" value="GlycoTrans_28_N"/>
</dbReference>
<dbReference type="Proteomes" id="UP000521872">
    <property type="component" value="Unassembled WGS sequence"/>
</dbReference>
<proteinExistence type="predicted"/>
<reference evidence="3 4" key="1">
    <citation type="submission" date="2019-12" db="EMBL/GenBank/DDBJ databases">
        <authorList>
            <person name="Floudas D."/>
            <person name="Bentzer J."/>
            <person name="Ahren D."/>
            <person name="Johansson T."/>
            <person name="Persson P."/>
            <person name="Tunlid A."/>
        </authorList>
    </citation>
    <scope>NUCLEOTIDE SEQUENCE [LARGE SCALE GENOMIC DNA]</scope>
    <source>
        <strain evidence="3 4">CBS 102.39</strain>
    </source>
</reference>
<feature type="domain" description="Glycosyltransferase family 28 N-terminal" evidence="2">
    <location>
        <begin position="103"/>
        <end position="251"/>
    </location>
</feature>
<organism evidence="3 4">
    <name type="scientific">Agrocybe pediades</name>
    <dbReference type="NCBI Taxonomy" id="84607"/>
    <lineage>
        <taxon>Eukaryota</taxon>
        <taxon>Fungi</taxon>
        <taxon>Dikarya</taxon>
        <taxon>Basidiomycota</taxon>
        <taxon>Agaricomycotina</taxon>
        <taxon>Agaricomycetes</taxon>
        <taxon>Agaricomycetidae</taxon>
        <taxon>Agaricales</taxon>
        <taxon>Agaricineae</taxon>
        <taxon>Strophariaceae</taxon>
        <taxon>Agrocybe</taxon>
    </lineage>
</organism>
<protein>
    <recommendedName>
        <fullName evidence="2">Glycosyltransferase family 28 N-terminal domain-containing protein</fullName>
    </recommendedName>
</protein>
<evidence type="ECO:0000313" key="4">
    <source>
        <dbReference type="Proteomes" id="UP000521872"/>
    </source>
</evidence>
<dbReference type="FunFam" id="3.40.50.2000:FF:000268">
    <property type="entry name" value="Glycosyltransferase family 1 protein"/>
    <property type="match status" value="1"/>
</dbReference>
<sequence>MPDAHRHTHSHSLHEAGMGTQIGAEQHESNAAGDKSVNYAEYVSQGDNLDSVASVNSEGRISVQFDLKHGMPELSRERTDSSDDLEEFAIDKKQWKDCPTMNIVIMIVGSRGDVQPYVALGKELKKDGHRVRIASHETFRSFVGDAGLEFYNIGGDPQDLMSYMVKNPGLMPGLESLTNGDIVRKRKMLNEMIHGCWDACHSPCTVTGQSFAADAIISNPPAFAHVHCAEALGIPLLLSFTMPWTATAAFPHPLVNILNSNVVPGVSNYLSYAVADILTWKGVGDIINTFRTNELGLIPLSIRSGPAYTDRLKIPWTYCMSPTLVPKPEDWKTNIDVVGFYFLDLASKYEPPPDLSNWLSNGEPPVYIGFGSVVVDDPAAMSGKIL</sequence>
<accession>A0A8H4QPE4</accession>
<keyword evidence="4" id="KW-1185">Reference proteome</keyword>
<gene>
    <name evidence="3" type="ORF">D9613_003313</name>
</gene>
<name>A0A8H4QPE4_9AGAR</name>
<dbReference type="EMBL" id="JAACJL010000044">
    <property type="protein sequence ID" value="KAF4614897.1"/>
    <property type="molecule type" value="Genomic_DNA"/>
</dbReference>
<dbReference type="Pfam" id="PF03033">
    <property type="entry name" value="Glyco_transf_28"/>
    <property type="match status" value="1"/>
</dbReference>
<dbReference type="InterPro" id="IPR050426">
    <property type="entry name" value="Glycosyltransferase_28"/>
</dbReference>
<evidence type="ECO:0000256" key="1">
    <source>
        <dbReference type="ARBA" id="ARBA00022679"/>
    </source>
</evidence>
<dbReference type="CDD" id="cd03784">
    <property type="entry name" value="GT1_Gtf-like"/>
    <property type="match status" value="1"/>
</dbReference>
<dbReference type="PANTHER" id="PTHR48050">
    <property type="entry name" value="STEROL 3-BETA-GLUCOSYLTRANSFERASE"/>
    <property type="match status" value="1"/>
</dbReference>
<evidence type="ECO:0000313" key="3">
    <source>
        <dbReference type="EMBL" id="KAF4614897.1"/>
    </source>
</evidence>
<dbReference type="Gene3D" id="3.40.50.2000">
    <property type="entry name" value="Glycogen Phosphorylase B"/>
    <property type="match status" value="1"/>
</dbReference>
<dbReference type="InterPro" id="IPR002213">
    <property type="entry name" value="UDP_glucos_trans"/>
</dbReference>
<dbReference type="GO" id="GO:0005975">
    <property type="term" value="P:carbohydrate metabolic process"/>
    <property type="evidence" value="ECO:0007669"/>
    <property type="project" value="InterPro"/>
</dbReference>
<dbReference type="PANTHER" id="PTHR48050:SF13">
    <property type="entry name" value="STEROL 3-BETA-GLUCOSYLTRANSFERASE UGT80A2"/>
    <property type="match status" value="1"/>
</dbReference>